<gene>
    <name evidence="1" type="ORF">I4F81_012796</name>
</gene>
<protein>
    <submittedName>
        <fullName evidence="1">Uncharacterized protein</fullName>
    </submittedName>
</protein>
<dbReference type="Proteomes" id="UP000798662">
    <property type="component" value="Chromosome 3"/>
</dbReference>
<reference evidence="1" key="1">
    <citation type="submission" date="2019-11" db="EMBL/GenBank/DDBJ databases">
        <title>Nori genome reveals adaptations in red seaweeds to the harsh intertidal environment.</title>
        <authorList>
            <person name="Wang D."/>
            <person name="Mao Y."/>
        </authorList>
    </citation>
    <scope>NUCLEOTIDE SEQUENCE</scope>
    <source>
        <tissue evidence="1">Gametophyte</tissue>
    </source>
</reference>
<dbReference type="EMBL" id="CM020620">
    <property type="protein sequence ID" value="KAK1870334.1"/>
    <property type="molecule type" value="Genomic_DNA"/>
</dbReference>
<proteinExistence type="predicted"/>
<evidence type="ECO:0000313" key="2">
    <source>
        <dbReference type="Proteomes" id="UP000798662"/>
    </source>
</evidence>
<comment type="caution">
    <text evidence="1">The sequence shown here is derived from an EMBL/GenBank/DDBJ whole genome shotgun (WGS) entry which is preliminary data.</text>
</comment>
<keyword evidence="2" id="KW-1185">Reference proteome</keyword>
<name>A0ACC3CJ66_PYRYE</name>
<evidence type="ECO:0000313" key="1">
    <source>
        <dbReference type="EMBL" id="KAK1870334.1"/>
    </source>
</evidence>
<organism evidence="1 2">
    <name type="scientific">Pyropia yezoensis</name>
    <name type="common">Susabi-nori</name>
    <name type="synonym">Porphyra yezoensis</name>
    <dbReference type="NCBI Taxonomy" id="2788"/>
    <lineage>
        <taxon>Eukaryota</taxon>
        <taxon>Rhodophyta</taxon>
        <taxon>Bangiophyceae</taxon>
        <taxon>Bangiales</taxon>
        <taxon>Bangiaceae</taxon>
        <taxon>Pyropia</taxon>
    </lineage>
</organism>
<sequence>MDLVPSCTVAASILGLSSGHPFVFLGRTIQEMCLEVGEATDGEVLLAVTVTRVGGSGGLLLLGSGYVDGERNADPLPHADALVSIGVDSMAHGLRQVHAERRLADGPRGPLRPPHHHPSTAELEEAGDALGLGTPPAATADEELSNHGVATSDNIDGGFDENGDDADDEATELSADRTTGPILANGGVERAPAGSSGVTSEPPGDPGCANGGAAHGANAADGSACHPREEEDRRANSGAAPDGTASGTPAAALQSPSLYKLPDDFKLPGLMVASQRILLPRGCRRTRTEPPPANKGSVDVPDTLVQETIRELMPTPAFKSPLLPLVSFSQLCKFVVDTLVKRQTEDPNKRDAVDHSFLQLTPEAARGATVNFKNHKGTRVAMESPVFTNSTYAKIDPFLAIVLLQKYRVSVLLERSASSVG</sequence>
<accession>A0ACC3CJ66</accession>